<protein>
    <submittedName>
        <fullName evidence="2">Predicted acetyltransferase</fullName>
    </submittedName>
</protein>
<reference evidence="2 3" key="1">
    <citation type="submission" date="2017-06" db="EMBL/GenBank/DDBJ databases">
        <authorList>
            <consortium name="Pathogen Informatics"/>
        </authorList>
    </citation>
    <scope>NUCLEOTIDE SEQUENCE [LARGE SCALE GENOMIC DNA]</scope>
    <source>
        <strain evidence="2 3">NCTC12148</strain>
    </source>
</reference>
<gene>
    <name evidence="2" type="ORF">SAMEA4384070_04039</name>
</gene>
<dbReference type="GeneID" id="75029161"/>
<sequence length="176" mass="20073">MSAPVLLQRQQLDLLWQIDRSEIIDTLYRLQDGELQPYADYYDVRGWDPHDKDTYTPIHEACFDRGGVFFALFEGEEIVAAAAVDTELRGPDRDLRQLLFFYVSARRRGQGLGKTLFGHCLRQARQDGAAGLYVSSIPNKRTVDFYLAQGCRLLAVPDAELFAREPEDIHLACCCR</sequence>
<proteinExistence type="predicted"/>
<evidence type="ECO:0000313" key="3">
    <source>
        <dbReference type="Proteomes" id="UP000215134"/>
    </source>
</evidence>
<dbReference type="AlphaFoldDB" id="A0A240CB90"/>
<accession>A0A240CB90</accession>
<dbReference type="OrthoDB" id="8116556at2"/>
<dbReference type="PROSITE" id="PS51186">
    <property type="entry name" value="GNAT"/>
    <property type="match status" value="1"/>
</dbReference>
<evidence type="ECO:0000313" key="2">
    <source>
        <dbReference type="EMBL" id="SNW04852.1"/>
    </source>
</evidence>
<dbReference type="RefSeq" id="WP_095099124.1">
    <property type="nucleotide sequence ID" value="NZ_CAMIQD010000001.1"/>
</dbReference>
<dbReference type="EMBL" id="LT906479">
    <property type="protein sequence ID" value="SNW04852.1"/>
    <property type="molecule type" value="Genomic_DNA"/>
</dbReference>
<organism evidence="2 3">
    <name type="scientific">Serratia ficaria</name>
    <dbReference type="NCBI Taxonomy" id="61651"/>
    <lineage>
        <taxon>Bacteria</taxon>
        <taxon>Pseudomonadati</taxon>
        <taxon>Pseudomonadota</taxon>
        <taxon>Gammaproteobacteria</taxon>
        <taxon>Enterobacterales</taxon>
        <taxon>Yersiniaceae</taxon>
        <taxon>Serratia</taxon>
    </lineage>
</organism>
<evidence type="ECO:0000259" key="1">
    <source>
        <dbReference type="PROSITE" id="PS51186"/>
    </source>
</evidence>
<feature type="domain" description="N-acetyltransferase" evidence="1">
    <location>
        <begin position="13"/>
        <end position="167"/>
    </location>
</feature>
<dbReference type="Pfam" id="PF00583">
    <property type="entry name" value="Acetyltransf_1"/>
    <property type="match status" value="1"/>
</dbReference>
<dbReference type="KEGG" id="sfj:SAMEA4384070_4039"/>
<dbReference type="GO" id="GO:0016747">
    <property type="term" value="F:acyltransferase activity, transferring groups other than amino-acyl groups"/>
    <property type="evidence" value="ECO:0007669"/>
    <property type="project" value="InterPro"/>
</dbReference>
<dbReference type="STRING" id="1411141.GCA_001590885_02207"/>
<keyword evidence="3" id="KW-1185">Reference proteome</keyword>
<dbReference type="InterPro" id="IPR000182">
    <property type="entry name" value="GNAT_dom"/>
</dbReference>
<dbReference type="Gene3D" id="3.40.630.30">
    <property type="match status" value="1"/>
</dbReference>
<dbReference type="CDD" id="cd04301">
    <property type="entry name" value="NAT_SF"/>
    <property type="match status" value="1"/>
</dbReference>
<name>A0A240CB90_SERFI</name>
<dbReference type="InterPro" id="IPR016181">
    <property type="entry name" value="Acyl_CoA_acyltransferase"/>
</dbReference>
<dbReference type="SUPFAM" id="SSF55729">
    <property type="entry name" value="Acyl-CoA N-acyltransferases (Nat)"/>
    <property type="match status" value="1"/>
</dbReference>
<dbReference type="Proteomes" id="UP000215134">
    <property type="component" value="Chromosome 1"/>
</dbReference>
<keyword evidence="2" id="KW-0808">Transferase</keyword>